<reference evidence="4" key="2">
    <citation type="submission" date="2010-05" db="EMBL/GenBank/DDBJ databases">
        <title>The genome sequence of Magnaporthe poae strain ATCC 64411.</title>
        <authorList>
            <person name="Ma L.-J."/>
            <person name="Dead R."/>
            <person name="Young S."/>
            <person name="Zeng Q."/>
            <person name="Koehrsen M."/>
            <person name="Alvarado L."/>
            <person name="Berlin A."/>
            <person name="Chapman S.B."/>
            <person name="Chen Z."/>
            <person name="Freedman E."/>
            <person name="Gellesch M."/>
            <person name="Goldberg J."/>
            <person name="Griggs A."/>
            <person name="Gujja S."/>
            <person name="Heilman E.R."/>
            <person name="Heiman D."/>
            <person name="Hepburn T."/>
            <person name="Howarth C."/>
            <person name="Jen D."/>
            <person name="Larson L."/>
            <person name="Mehta T."/>
            <person name="Neiman D."/>
            <person name="Pearson M."/>
            <person name="Roberts A."/>
            <person name="Saif S."/>
            <person name="Shea T."/>
            <person name="Shenoy N."/>
            <person name="Sisk P."/>
            <person name="Stolte C."/>
            <person name="Sykes S."/>
            <person name="Walk T."/>
            <person name="White J."/>
            <person name="Yandava C."/>
            <person name="Haas B."/>
            <person name="Nusbaum C."/>
            <person name="Birren B."/>
        </authorList>
    </citation>
    <scope>NUCLEOTIDE SEQUENCE [LARGE SCALE GENOMIC DNA]</scope>
    <source>
        <strain evidence="4">ATCC 64411 / 73-15</strain>
    </source>
</reference>
<dbReference type="VEuPathDB" id="FungiDB:MAPG_07887"/>
<reference evidence="2" key="3">
    <citation type="submission" date="2011-03" db="EMBL/GenBank/DDBJ databases">
        <title>Annotation of Magnaporthe poae ATCC 64411.</title>
        <authorList>
            <person name="Ma L.-J."/>
            <person name="Dead R."/>
            <person name="Young S.K."/>
            <person name="Zeng Q."/>
            <person name="Gargeya S."/>
            <person name="Fitzgerald M."/>
            <person name="Haas B."/>
            <person name="Abouelleil A."/>
            <person name="Alvarado L."/>
            <person name="Arachchi H.M."/>
            <person name="Berlin A."/>
            <person name="Brown A."/>
            <person name="Chapman S.B."/>
            <person name="Chen Z."/>
            <person name="Dunbar C."/>
            <person name="Freedman E."/>
            <person name="Gearin G."/>
            <person name="Gellesch M."/>
            <person name="Goldberg J."/>
            <person name="Griggs A."/>
            <person name="Gujja S."/>
            <person name="Heiman D."/>
            <person name="Howarth C."/>
            <person name="Larson L."/>
            <person name="Lui A."/>
            <person name="MacDonald P.J.P."/>
            <person name="Mehta T."/>
            <person name="Montmayeur A."/>
            <person name="Murphy C."/>
            <person name="Neiman D."/>
            <person name="Pearson M."/>
            <person name="Priest M."/>
            <person name="Roberts A."/>
            <person name="Saif S."/>
            <person name="Shea T."/>
            <person name="Shenoy N."/>
            <person name="Sisk P."/>
            <person name="Stolte C."/>
            <person name="Sykes S."/>
            <person name="Yandava C."/>
            <person name="Wortman J."/>
            <person name="Nusbaum C."/>
            <person name="Birren B."/>
        </authorList>
    </citation>
    <scope>NUCLEOTIDE SEQUENCE</scope>
    <source>
        <strain evidence="2">ATCC 64411</strain>
    </source>
</reference>
<name>A0A0C4E5W0_MAGP6</name>
<evidence type="ECO:0000313" key="3">
    <source>
        <dbReference type="EnsemblFungi" id="MAPG_07887T0"/>
    </source>
</evidence>
<sequence length="78" mass="8488">MQISSSIFSGSFNQAMAFQKRHASIPARNPGLFRHAKPKDSRHGRSTSASLCLAQEMCHQPEHPGFNAVDLPALAGQK</sequence>
<evidence type="ECO:0000313" key="4">
    <source>
        <dbReference type="Proteomes" id="UP000011715"/>
    </source>
</evidence>
<reference evidence="3" key="5">
    <citation type="submission" date="2015-06" db="UniProtKB">
        <authorList>
            <consortium name="EnsemblFungi"/>
        </authorList>
    </citation>
    <scope>IDENTIFICATION</scope>
    <source>
        <strain evidence="3">ATCC 64411</strain>
    </source>
</reference>
<gene>
    <name evidence="2" type="ORF">MAPG_07887</name>
</gene>
<accession>A0A0C4E5W0</accession>
<dbReference type="EMBL" id="ADBL01001908">
    <property type="status" value="NOT_ANNOTATED_CDS"/>
    <property type="molecule type" value="Genomic_DNA"/>
</dbReference>
<dbReference type="EnsemblFungi" id="MAPG_07887T0">
    <property type="protein sequence ID" value="MAPG_07887T0"/>
    <property type="gene ID" value="MAPG_07887"/>
</dbReference>
<dbReference type="Proteomes" id="UP000011715">
    <property type="component" value="Unassembled WGS sequence"/>
</dbReference>
<organism evidence="3 4">
    <name type="scientific">Magnaporthiopsis poae (strain ATCC 64411 / 73-15)</name>
    <name type="common">Kentucky bluegrass fungus</name>
    <name type="synonym">Magnaporthe poae</name>
    <dbReference type="NCBI Taxonomy" id="644358"/>
    <lineage>
        <taxon>Eukaryota</taxon>
        <taxon>Fungi</taxon>
        <taxon>Dikarya</taxon>
        <taxon>Ascomycota</taxon>
        <taxon>Pezizomycotina</taxon>
        <taxon>Sordariomycetes</taxon>
        <taxon>Sordariomycetidae</taxon>
        <taxon>Magnaporthales</taxon>
        <taxon>Magnaporthaceae</taxon>
        <taxon>Magnaporthiopsis</taxon>
    </lineage>
</organism>
<evidence type="ECO:0000313" key="2">
    <source>
        <dbReference type="EMBL" id="KLU88906.1"/>
    </source>
</evidence>
<reference evidence="2" key="1">
    <citation type="submission" date="2010-05" db="EMBL/GenBank/DDBJ databases">
        <title>The Genome Sequence of Magnaporthe poae strain ATCC 64411.</title>
        <authorList>
            <consortium name="The Broad Institute Genome Sequencing Platform"/>
            <consortium name="Broad Institute Genome Sequencing Center for Infectious Disease"/>
            <person name="Ma L.-J."/>
            <person name="Dead R."/>
            <person name="Young S."/>
            <person name="Zeng Q."/>
            <person name="Koehrsen M."/>
            <person name="Alvarado L."/>
            <person name="Berlin A."/>
            <person name="Chapman S.B."/>
            <person name="Chen Z."/>
            <person name="Freedman E."/>
            <person name="Gellesch M."/>
            <person name="Goldberg J."/>
            <person name="Griggs A."/>
            <person name="Gujja S."/>
            <person name="Heilman E.R."/>
            <person name="Heiman D."/>
            <person name="Hepburn T."/>
            <person name="Howarth C."/>
            <person name="Jen D."/>
            <person name="Larson L."/>
            <person name="Mehta T."/>
            <person name="Neiman D."/>
            <person name="Pearson M."/>
            <person name="Roberts A."/>
            <person name="Saif S."/>
            <person name="Shea T."/>
            <person name="Shenoy N."/>
            <person name="Sisk P."/>
            <person name="Stolte C."/>
            <person name="Sykes S."/>
            <person name="Walk T."/>
            <person name="White J."/>
            <person name="Yandava C."/>
            <person name="Haas B."/>
            <person name="Nusbaum C."/>
            <person name="Birren B."/>
        </authorList>
    </citation>
    <scope>NUCLEOTIDE SEQUENCE</scope>
    <source>
        <strain evidence="2">ATCC 64411</strain>
    </source>
</reference>
<keyword evidence="4" id="KW-1185">Reference proteome</keyword>
<dbReference type="EMBL" id="GL876972">
    <property type="protein sequence ID" value="KLU88906.1"/>
    <property type="molecule type" value="Genomic_DNA"/>
</dbReference>
<reference evidence="3" key="4">
    <citation type="journal article" date="2015" name="G3 (Bethesda)">
        <title>Genome sequences of three phytopathogenic species of the Magnaporthaceae family of fungi.</title>
        <authorList>
            <person name="Okagaki L.H."/>
            <person name="Nunes C.C."/>
            <person name="Sailsbery J."/>
            <person name="Clay B."/>
            <person name="Brown D."/>
            <person name="John T."/>
            <person name="Oh Y."/>
            <person name="Young N."/>
            <person name="Fitzgerald M."/>
            <person name="Haas B.J."/>
            <person name="Zeng Q."/>
            <person name="Young S."/>
            <person name="Adiconis X."/>
            <person name="Fan L."/>
            <person name="Levin J.Z."/>
            <person name="Mitchell T.K."/>
            <person name="Okubara P.A."/>
            <person name="Farman M.L."/>
            <person name="Kohn L.M."/>
            <person name="Birren B."/>
            <person name="Ma L.-J."/>
            <person name="Dean R.A."/>
        </authorList>
    </citation>
    <scope>NUCLEOTIDE SEQUENCE</scope>
    <source>
        <strain evidence="3">ATCC 64411 / 73-15</strain>
    </source>
</reference>
<proteinExistence type="predicted"/>
<evidence type="ECO:0000256" key="1">
    <source>
        <dbReference type="SAM" id="MobiDB-lite"/>
    </source>
</evidence>
<protein>
    <submittedName>
        <fullName evidence="2 3">Uncharacterized protein</fullName>
    </submittedName>
</protein>
<feature type="region of interest" description="Disordered" evidence="1">
    <location>
        <begin position="26"/>
        <end position="48"/>
    </location>
</feature>
<dbReference type="AlphaFoldDB" id="A0A0C4E5W0"/>